<dbReference type="Gene3D" id="3.40.50.720">
    <property type="entry name" value="NAD(P)-binding Rossmann-like Domain"/>
    <property type="match status" value="1"/>
</dbReference>
<protein>
    <submittedName>
        <fullName evidence="2">Uncharacterized protein</fullName>
    </submittedName>
</protein>
<dbReference type="AlphaFoldDB" id="A0A0F9SEA3"/>
<dbReference type="InterPro" id="IPR036291">
    <property type="entry name" value="NAD(P)-bd_dom_sf"/>
</dbReference>
<dbReference type="CDD" id="cd05233">
    <property type="entry name" value="SDR_c"/>
    <property type="match status" value="1"/>
</dbReference>
<name>A0A0F9SEA3_9ZZZZ</name>
<dbReference type="InterPro" id="IPR020904">
    <property type="entry name" value="Sc_DH/Rdtase_CS"/>
</dbReference>
<dbReference type="PROSITE" id="PS00061">
    <property type="entry name" value="ADH_SHORT"/>
    <property type="match status" value="1"/>
</dbReference>
<dbReference type="PRINTS" id="PR00080">
    <property type="entry name" value="SDRFAMILY"/>
</dbReference>
<evidence type="ECO:0000313" key="2">
    <source>
        <dbReference type="EMBL" id="KKN60642.1"/>
    </source>
</evidence>
<comment type="similarity">
    <text evidence="1">Belongs to the short-chain dehydrogenases/reductases (SDR) family.</text>
</comment>
<accession>A0A0F9SEA3</accession>
<sequence length="252" mass="26812">MGVLDGKVAIVTGGSRGMGKSIALTYAEAGANVVIASRTQKYIDRVADKIKALGRESLAIATDVCIPEQVDNMVKQTVDYFGRLDIMINNAGRGIATQPQEISIKEWNDIIALNLTGVFLGCIAAGKVMIEQKHGKIINIASTAGVKGSPGMIHYSVAKAGVIMLTNNLAASWAEHNINVNCIAPGLTATEGVKKWGILPPDKNKDGTPVPRLLRPPVPKNIADLALFLGSSASDHITGELLIIRGHFPWDR</sequence>
<reference evidence="2" key="1">
    <citation type="journal article" date="2015" name="Nature">
        <title>Complex archaea that bridge the gap between prokaryotes and eukaryotes.</title>
        <authorList>
            <person name="Spang A."/>
            <person name="Saw J.H."/>
            <person name="Jorgensen S.L."/>
            <person name="Zaremba-Niedzwiedzka K."/>
            <person name="Martijn J."/>
            <person name="Lind A.E."/>
            <person name="van Eijk R."/>
            <person name="Schleper C."/>
            <person name="Guy L."/>
            <person name="Ettema T.J."/>
        </authorList>
    </citation>
    <scope>NUCLEOTIDE SEQUENCE</scope>
</reference>
<dbReference type="GO" id="GO:0016616">
    <property type="term" value="F:oxidoreductase activity, acting on the CH-OH group of donors, NAD or NADP as acceptor"/>
    <property type="evidence" value="ECO:0007669"/>
    <property type="project" value="TreeGrafter"/>
</dbReference>
<dbReference type="Pfam" id="PF00106">
    <property type="entry name" value="adh_short"/>
    <property type="match status" value="1"/>
</dbReference>
<proteinExistence type="inferred from homology"/>
<organism evidence="2">
    <name type="scientific">marine sediment metagenome</name>
    <dbReference type="NCBI Taxonomy" id="412755"/>
    <lineage>
        <taxon>unclassified sequences</taxon>
        <taxon>metagenomes</taxon>
        <taxon>ecological metagenomes</taxon>
    </lineage>
</organism>
<dbReference type="SUPFAM" id="SSF51735">
    <property type="entry name" value="NAD(P)-binding Rossmann-fold domains"/>
    <property type="match status" value="1"/>
</dbReference>
<evidence type="ECO:0000256" key="1">
    <source>
        <dbReference type="ARBA" id="ARBA00006484"/>
    </source>
</evidence>
<dbReference type="PRINTS" id="PR00081">
    <property type="entry name" value="GDHRDH"/>
</dbReference>
<dbReference type="FunFam" id="3.40.50.720:FF:000084">
    <property type="entry name" value="Short-chain dehydrogenase reductase"/>
    <property type="match status" value="1"/>
</dbReference>
<dbReference type="InterPro" id="IPR002347">
    <property type="entry name" value="SDR_fam"/>
</dbReference>
<comment type="caution">
    <text evidence="2">The sequence shown here is derived from an EMBL/GenBank/DDBJ whole genome shotgun (WGS) entry which is preliminary data.</text>
</comment>
<dbReference type="PANTHER" id="PTHR42760">
    <property type="entry name" value="SHORT-CHAIN DEHYDROGENASES/REDUCTASES FAMILY MEMBER"/>
    <property type="match status" value="1"/>
</dbReference>
<gene>
    <name evidence="2" type="ORF">LCGC14_0529920</name>
</gene>
<dbReference type="EMBL" id="LAZR01000688">
    <property type="protein sequence ID" value="KKN60642.1"/>
    <property type="molecule type" value="Genomic_DNA"/>
</dbReference>